<keyword evidence="11 12" id="KW-0472">Membrane</keyword>
<evidence type="ECO:0000256" key="4">
    <source>
        <dbReference type="ARBA" id="ARBA00022475"/>
    </source>
</evidence>
<dbReference type="PRINTS" id="PR00906">
    <property type="entry name" value="SECA"/>
</dbReference>
<evidence type="ECO:0000256" key="7">
    <source>
        <dbReference type="ARBA" id="ARBA00022840"/>
    </source>
</evidence>
<dbReference type="PROSITE" id="PS51192">
    <property type="entry name" value="HELICASE_ATP_BIND_1"/>
    <property type="match status" value="1"/>
</dbReference>
<dbReference type="PANTHER" id="PTHR30612">
    <property type="entry name" value="SECA INNER MEMBRANE COMPONENT OF SEC PROTEIN SECRETION SYSTEM"/>
    <property type="match status" value="1"/>
</dbReference>
<dbReference type="EMBL" id="BAAANY010000044">
    <property type="protein sequence ID" value="GAA1720141.1"/>
    <property type="molecule type" value="Genomic_DNA"/>
</dbReference>
<dbReference type="InterPro" id="IPR001650">
    <property type="entry name" value="Helicase_C-like"/>
</dbReference>
<feature type="compositionally biased region" description="Basic and acidic residues" evidence="13">
    <location>
        <begin position="304"/>
        <end position="315"/>
    </location>
</feature>
<feature type="compositionally biased region" description="Acidic residues" evidence="13">
    <location>
        <begin position="316"/>
        <end position="355"/>
    </location>
</feature>
<dbReference type="SUPFAM" id="SSF81886">
    <property type="entry name" value="Helical scaffold and wing domains of SecA"/>
    <property type="match status" value="1"/>
</dbReference>
<dbReference type="Gene3D" id="3.40.50.300">
    <property type="entry name" value="P-loop containing nucleotide triphosphate hydrolases"/>
    <property type="match status" value="4"/>
</dbReference>
<dbReference type="InterPro" id="IPR036266">
    <property type="entry name" value="SecA_Wing/Scaffold_sf"/>
</dbReference>
<keyword evidence="4 12" id="KW-1003">Cell membrane</keyword>
<dbReference type="Proteomes" id="UP001500618">
    <property type="component" value="Unassembled WGS sequence"/>
</dbReference>
<dbReference type="Pfam" id="PF01043">
    <property type="entry name" value="SecA_PP_bind"/>
    <property type="match status" value="1"/>
</dbReference>
<reference evidence="18" key="1">
    <citation type="journal article" date="2019" name="Int. J. Syst. Evol. Microbiol.">
        <title>The Global Catalogue of Microorganisms (GCM) 10K type strain sequencing project: providing services to taxonomists for standard genome sequencing and annotation.</title>
        <authorList>
            <consortium name="The Broad Institute Genomics Platform"/>
            <consortium name="The Broad Institute Genome Sequencing Center for Infectious Disease"/>
            <person name="Wu L."/>
            <person name="Ma J."/>
        </authorList>
    </citation>
    <scope>NUCLEOTIDE SEQUENCE [LARGE SCALE GENOMIC DNA]</scope>
    <source>
        <strain evidence="18">JCM 14718</strain>
    </source>
</reference>
<dbReference type="SMART" id="SM00958">
    <property type="entry name" value="SecA_PP_bind"/>
    <property type="match status" value="1"/>
</dbReference>
<dbReference type="SUPFAM" id="SSF52540">
    <property type="entry name" value="P-loop containing nucleoside triphosphate hydrolases"/>
    <property type="match status" value="2"/>
</dbReference>
<evidence type="ECO:0000313" key="17">
    <source>
        <dbReference type="EMBL" id="GAA1720141.1"/>
    </source>
</evidence>
<comment type="caution">
    <text evidence="17">The sequence shown here is derived from an EMBL/GenBank/DDBJ whole genome shotgun (WGS) entry which is preliminary data.</text>
</comment>
<feature type="region of interest" description="Disordered" evidence="13">
    <location>
        <begin position="304"/>
        <end position="358"/>
    </location>
</feature>
<dbReference type="CDD" id="cd17928">
    <property type="entry name" value="DEXDc_SecA"/>
    <property type="match status" value="1"/>
</dbReference>
<dbReference type="EC" id="7.4.2.8" evidence="12"/>
<dbReference type="InterPro" id="IPR000185">
    <property type="entry name" value="SecA"/>
</dbReference>
<keyword evidence="5 12" id="KW-0963">Cytoplasm</keyword>
<keyword evidence="3 12" id="KW-0813">Transport</keyword>
<keyword evidence="10 12" id="KW-0811">Translocation</keyword>
<dbReference type="Pfam" id="PF21090">
    <property type="entry name" value="P-loop_SecA"/>
    <property type="match status" value="2"/>
</dbReference>
<dbReference type="InterPro" id="IPR026389">
    <property type="entry name" value="SecA_Actinobact-type"/>
</dbReference>
<dbReference type="PROSITE" id="PS51194">
    <property type="entry name" value="HELICASE_CTER"/>
    <property type="match status" value="1"/>
</dbReference>
<evidence type="ECO:0000256" key="3">
    <source>
        <dbReference type="ARBA" id="ARBA00022448"/>
    </source>
</evidence>
<keyword evidence="6 12" id="KW-0547">Nucleotide-binding</keyword>
<feature type="domain" description="SecA family profile" evidence="16">
    <location>
        <begin position="20"/>
        <end position="661"/>
    </location>
</feature>
<proteinExistence type="inferred from homology"/>
<accession>A0ABP4VD81</accession>
<gene>
    <name evidence="12" type="primary">secA</name>
    <name evidence="17" type="ORF">GCM10009765_80510</name>
</gene>
<dbReference type="InterPro" id="IPR036670">
    <property type="entry name" value="SecA_X-link_sf"/>
</dbReference>
<dbReference type="Gene3D" id="1.10.3060.10">
    <property type="entry name" value="Helical scaffold and wing domains of SecA"/>
    <property type="match status" value="1"/>
</dbReference>
<evidence type="ECO:0000256" key="1">
    <source>
        <dbReference type="ARBA" id="ARBA00004170"/>
    </source>
</evidence>
<evidence type="ECO:0000256" key="2">
    <source>
        <dbReference type="ARBA" id="ARBA00007650"/>
    </source>
</evidence>
<dbReference type="InterPro" id="IPR014001">
    <property type="entry name" value="Helicase_ATP-bd"/>
</dbReference>
<dbReference type="InterPro" id="IPR027417">
    <property type="entry name" value="P-loop_NTPase"/>
</dbReference>
<keyword evidence="7 12" id="KW-0067">ATP-binding</keyword>
<evidence type="ECO:0000256" key="13">
    <source>
        <dbReference type="SAM" id="MobiDB-lite"/>
    </source>
</evidence>
<dbReference type="CDD" id="cd18803">
    <property type="entry name" value="SF2_C_secA"/>
    <property type="match status" value="1"/>
</dbReference>
<sequence>MTDLGSRSVSAMAVSFRGISERVRRVLQRPGTVNLAPYRALLSEIEERDEELKELSDAKLASAFADLKGYVDDGLDVRADVCALAREAAERGIGERPYDVQLIGALAMMDGNVAEMATGEGKTLTAVIAAAGFHMQGKRVHVLTVNDYLARRDADWMGPIYQLLGMTVGSVSASSSPDERRAAYQCDVTYVTATESGFDYLRDHLVTSVDDIVRQPFDTAIVDEADSLLVDEARVPLVLGGSVAHTDDTLASTAELVRGMTPGVHYRIEDDGRNVQLTEAGGALVEEVLGAEVQAEADRIAAEKAEADEAEKAEAEAAEVAESATAEDSDDSDDSDESDEDSEESSSETQDEIVAEVEKPKGYNLYDADNLSRLTAINLALHAEALLRRDVDYIVRDGKVHLVNEHRGRIAELQRWPDGLQAAVEAKEALASTDAGEVLSNITMQALLKLYTTVCGMTGTAVPAAEELREFYKLEVAVIPPNAENVRIDEPDKVYASLAEKEAAVIEEVSTAHEAGRPVLIGTLDVAESERLGEALIEAGLECSVLNAKNDAEEARIIAEAGTYGAITVSTQIAGRGVDIRLGGSDSKDSERVVELGGLYIIGVGRHESRRVDNQLRGRAGRQGDPGESVFFVSVNDALVQRHGQEALPPPQLPDEDGQLRDPALQRAIEHAQRVSEGVHLQIHRNTWRYNYLIEQQRQVVHGRRDEVLRGTGTIERLEDRCGERYDELVEKFGLEKAAEAARQIELYHLDRAWADHLAALSDIREGVHLRSLGRLDPLDEFHREAIPEFERMLADVDEQVEKTFNEVPMTDDGQPDLDVVGLTRATTTWTYVIKENPFGSEWERTLRSFGRRG</sequence>
<evidence type="ECO:0000256" key="11">
    <source>
        <dbReference type="ARBA" id="ARBA00023136"/>
    </source>
</evidence>
<feature type="domain" description="Helicase C-terminal" evidence="15">
    <location>
        <begin position="490"/>
        <end position="664"/>
    </location>
</feature>
<dbReference type="InterPro" id="IPR011116">
    <property type="entry name" value="SecA_Wing/Scaffold"/>
</dbReference>
<dbReference type="InterPro" id="IPR011115">
    <property type="entry name" value="SecA_DEAD"/>
</dbReference>
<dbReference type="InterPro" id="IPR011130">
    <property type="entry name" value="SecA_preprotein_X-link_dom"/>
</dbReference>
<protein>
    <recommendedName>
        <fullName evidence="12">Protein translocase subunit SecA</fullName>
        <ecNumber evidence="12">7.4.2.8</ecNumber>
    </recommendedName>
</protein>
<evidence type="ECO:0000259" key="16">
    <source>
        <dbReference type="PROSITE" id="PS51196"/>
    </source>
</evidence>
<evidence type="ECO:0000259" key="14">
    <source>
        <dbReference type="PROSITE" id="PS51192"/>
    </source>
</evidence>
<evidence type="ECO:0000256" key="8">
    <source>
        <dbReference type="ARBA" id="ARBA00022927"/>
    </source>
</evidence>
<evidence type="ECO:0000256" key="9">
    <source>
        <dbReference type="ARBA" id="ARBA00022967"/>
    </source>
</evidence>
<dbReference type="InterPro" id="IPR014018">
    <property type="entry name" value="SecA_motor_DEAD"/>
</dbReference>
<dbReference type="InterPro" id="IPR044722">
    <property type="entry name" value="SecA_SF2_C"/>
</dbReference>
<dbReference type="Pfam" id="PF07516">
    <property type="entry name" value="SecA_SW"/>
    <property type="match status" value="1"/>
</dbReference>
<dbReference type="HAMAP" id="MF_01382">
    <property type="entry name" value="SecA"/>
    <property type="match status" value="1"/>
</dbReference>
<comment type="similarity">
    <text evidence="2 12">Belongs to the SecA family.</text>
</comment>
<comment type="catalytic activity">
    <reaction evidence="12">
        <text>ATP + H2O + cellular proteinSide 1 = ADP + phosphate + cellular proteinSide 2.</text>
        <dbReference type="EC" id="7.4.2.8"/>
    </reaction>
</comment>
<feature type="binding site" evidence="12">
    <location>
        <position position="579"/>
    </location>
    <ligand>
        <name>ATP</name>
        <dbReference type="ChEBI" id="CHEBI:30616"/>
    </ligand>
</feature>
<comment type="subunit">
    <text evidence="12">Monomer and homodimer. Part of the essential Sec protein translocation apparatus which comprises SecA, SecYEG and auxiliary proteins SecDF. Other proteins may also be involved.</text>
</comment>
<evidence type="ECO:0000256" key="12">
    <source>
        <dbReference type="HAMAP-Rule" id="MF_01382"/>
    </source>
</evidence>
<evidence type="ECO:0000256" key="10">
    <source>
        <dbReference type="ARBA" id="ARBA00023010"/>
    </source>
</evidence>
<name>A0ABP4VD81_9ACTN</name>
<dbReference type="SMART" id="SM00957">
    <property type="entry name" value="SecA_DEAD"/>
    <property type="match status" value="1"/>
</dbReference>
<evidence type="ECO:0000256" key="6">
    <source>
        <dbReference type="ARBA" id="ARBA00022741"/>
    </source>
</evidence>
<comment type="subcellular location">
    <subcellularLocation>
        <location evidence="12">Cell membrane</location>
        <topology evidence="12">Peripheral membrane protein</topology>
        <orientation evidence="12">Cytoplasmic side</orientation>
    </subcellularLocation>
    <subcellularLocation>
        <location evidence="12">Cytoplasm</location>
    </subcellularLocation>
    <subcellularLocation>
        <location evidence="1">Membrane</location>
        <topology evidence="1">Peripheral membrane protein</topology>
    </subcellularLocation>
    <text evidence="12">Distribution is 50-50.</text>
</comment>
<keyword evidence="9 12" id="KW-1278">Translocase</keyword>
<comment type="function">
    <text evidence="12">Part of the Sec protein translocase complex. Interacts with the SecYEG preprotein conducting channel. Has a central role in coupling the hydrolysis of ATP to the transfer of proteins into and across the cell membrane, serving as an ATP-driven molecular motor driving the stepwise translocation of polypeptide chains across the membrane.</text>
</comment>
<evidence type="ECO:0000256" key="5">
    <source>
        <dbReference type="ARBA" id="ARBA00022490"/>
    </source>
</evidence>
<feature type="domain" description="Helicase ATP-binding" evidence="14">
    <location>
        <begin position="103"/>
        <end position="263"/>
    </location>
</feature>
<dbReference type="PANTHER" id="PTHR30612:SF0">
    <property type="entry name" value="CHLOROPLAST PROTEIN-TRANSPORTING ATPASE"/>
    <property type="match status" value="1"/>
</dbReference>
<dbReference type="PROSITE" id="PS51196">
    <property type="entry name" value="SECA_MOTOR_DEAD"/>
    <property type="match status" value="1"/>
</dbReference>
<feature type="binding site" evidence="12">
    <location>
        <position position="101"/>
    </location>
    <ligand>
        <name>ATP</name>
        <dbReference type="ChEBI" id="CHEBI:30616"/>
    </ligand>
</feature>
<evidence type="ECO:0000259" key="15">
    <source>
        <dbReference type="PROSITE" id="PS51194"/>
    </source>
</evidence>
<keyword evidence="18" id="KW-1185">Reference proteome</keyword>
<evidence type="ECO:0000313" key="18">
    <source>
        <dbReference type="Proteomes" id="UP001500618"/>
    </source>
</evidence>
<dbReference type="Gene3D" id="3.90.1440.10">
    <property type="entry name" value="SecA, preprotein cross-linking domain"/>
    <property type="match status" value="1"/>
</dbReference>
<dbReference type="SUPFAM" id="SSF81767">
    <property type="entry name" value="Pre-protein crosslinking domain of SecA"/>
    <property type="match status" value="1"/>
</dbReference>
<feature type="binding site" evidence="12">
    <location>
        <begin position="119"/>
        <end position="123"/>
    </location>
    <ligand>
        <name>ATP</name>
        <dbReference type="ChEBI" id="CHEBI:30616"/>
    </ligand>
</feature>
<dbReference type="NCBIfam" id="TIGR04221">
    <property type="entry name" value="SecA2_Mycobac"/>
    <property type="match status" value="1"/>
</dbReference>
<dbReference type="Pfam" id="PF07517">
    <property type="entry name" value="SecA_DEAD"/>
    <property type="match status" value="1"/>
</dbReference>
<organism evidence="17 18">
    <name type="scientific">Fodinicola feengrottensis</name>
    <dbReference type="NCBI Taxonomy" id="435914"/>
    <lineage>
        <taxon>Bacteria</taxon>
        <taxon>Bacillati</taxon>
        <taxon>Actinomycetota</taxon>
        <taxon>Actinomycetes</taxon>
        <taxon>Mycobacteriales</taxon>
        <taxon>Fodinicola</taxon>
    </lineage>
</organism>
<keyword evidence="8 12" id="KW-0653">Protein transport</keyword>